<dbReference type="PROSITE" id="PS50294">
    <property type="entry name" value="WD_REPEATS_REGION"/>
    <property type="match status" value="1"/>
</dbReference>
<dbReference type="PANTHER" id="PTHR22840">
    <property type="entry name" value="WD REPEAT-CONTAINING PROTEIN 36"/>
    <property type="match status" value="1"/>
</dbReference>
<dbReference type="PROSITE" id="PS50082">
    <property type="entry name" value="WD_REPEATS_2"/>
    <property type="match status" value="1"/>
</dbReference>
<dbReference type="EMBL" id="JAVRRL010000104">
    <property type="protein sequence ID" value="KAK5107843.1"/>
    <property type="molecule type" value="Genomic_DNA"/>
</dbReference>
<feature type="compositionally biased region" description="Basic and acidic residues" evidence="2">
    <location>
        <begin position="932"/>
        <end position="950"/>
    </location>
</feature>
<dbReference type="AlphaFoldDB" id="A0AAN7T933"/>
<feature type="compositionally biased region" description="Polar residues" evidence="2">
    <location>
        <begin position="20"/>
        <end position="31"/>
    </location>
</feature>
<comment type="caution">
    <text evidence="5">The sequence shown here is derived from an EMBL/GenBank/DDBJ whole genome shotgun (WGS) entry which is preliminary data.</text>
</comment>
<dbReference type="Pfam" id="PF25168">
    <property type="entry name" value="Beta-prop_WDR36-Utp21_2nd"/>
    <property type="match status" value="1"/>
</dbReference>
<name>A0AAN7T933_9PEZI</name>
<feature type="region of interest" description="Disordered" evidence="2">
    <location>
        <begin position="1"/>
        <end position="31"/>
    </location>
</feature>
<feature type="region of interest" description="Disordered" evidence="2">
    <location>
        <begin position="922"/>
        <end position="950"/>
    </location>
</feature>
<accession>A0AAN7T933</accession>
<dbReference type="GO" id="GO:0006364">
    <property type="term" value="P:rRNA processing"/>
    <property type="evidence" value="ECO:0007669"/>
    <property type="project" value="InterPro"/>
</dbReference>
<dbReference type="InterPro" id="IPR015943">
    <property type="entry name" value="WD40/YVTN_repeat-like_dom_sf"/>
</dbReference>
<dbReference type="Gene3D" id="2.130.10.10">
    <property type="entry name" value="YVTN repeat-like/Quinoprotein amine dehydrogenase"/>
    <property type="match status" value="2"/>
</dbReference>
<dbReference type="Pfam" id="PF25171">
    <property type="entry name" value="Beta-prop_WDR36-Utp21_1st"/>
    <property type="match status" value="1"/>
</dbReference>
<evidence type="ECO:0000313" key="6">
    <source>
        <dbReference type="Proteomes" id="UP001310890"/>
    </source>
</evidence>
<reference evidence="5" key="1">
    <citation type="submission" date="2023-08" db="EMBL/GenBank/DDBJ databases">
        <title>Black Yeasts Isolated from many extreme environments.</title>
        <authorList>
            <person name="Coleine C."/>
            <person name="Stajich J.E."/>
            <person name="Selbmann L."/>
        </authorList>
    </citation>
    <scope>NUCLEOTIDE SEQUENCE</scope>
    <source>
        <strain evidence="5">CCFEE 5401</strain>
    </source>
</reference>
<evidence type="ECO:0000256" key="2">
    <source>
        <dbReference type="SAM" id="MobiDB-lite"/>
    </source>
</evidence>
<dbReference type="SUPFAM" id="SSF50978">
    <property type="entry name" value="WD40 repeat-like"/>
    <property type="match status" value="2"/>
</dbReference>
<dbReference type="GO" id="GO:0034388">
    <property type="term" value="C:Pwp2p-containing subcomplex of 90S preribosome"/>
    <property type="evidence" value="ECO:0007669"/>
    <property type="project" value="TreeGrafter"/>
</dbReference>
<keyword evidence="1" id="KW-0853">WD repeat</keyword>
<feature type="domain" description="WDR36/Utp21 C-terminal" evidence="3">
    <location>
        <begin position="864"/>
        <end position="1115"/>
    </location>
</feature>
<protein>
    <recommendedName>
        <fullName evidence="7">Small-subunit processome Utp21 domain-containing protein</fullName>
    </recommendedName>
</protein>
<dbReference type="InterPro" id="IPR059157">
    <property type="entry name" value="WDR36-Utp21_N"/>
</dbReference>
<dbReference type="SMART" id="SM00320">
    <property type="entry name" value="WD40"/>
    <property type="match status" value="9"/>
</dbReference>
<evidence type="ECO:0008006" key="7">
    <source>
        <dbReference type="Google" id="ProtNLM"/>
    </source>
</evidence>
<dbReference type="InterPro" id="IPR001680">
    <property type="entry name" value="WD40_rpt"/>
</dbReference>
<feature type="domain" description="WDR36/Utp21 N-terminal" evidence="4">
    <location>
        <begin position="65"/>
        <end position="375"/>
    </location>
</feature>
<gene>
    <name evidence="5" type="ORF">LTR62_000603</name>
</gene>
<proteinExistence type="predicted"/>
<dbReference type="PANTHER" id="PTHR22840:SF12">
    <property type="entry name" value="WD REPEAT-CONTAINING PROTEIN 36"/>
    <property type="match status" value="1"/>
</dbReference>
<dbReference type="Proteomes" id="UP001310890">
    <property type="component" value="Unassembled WGS sequence"/>
</dbReference>
<evidence type="ECO:0000256" key="1">
    <source>
        <dbReference type="PROSITE-ProRule" id="PRU00221"/>
    </source>
</evidence>
<dbReference type="InterPro" id="IPR036322">
    <property type="entry name" value="WD40_repeat_dom_sf"/>
</dbReference>
<evidence type="ECO:0000259" key="3">
    <source>
        <dbReference type="Pfam" id="PF04192"/>
    </source>
</evidence>
<evidence type="ECO:0000259" key="4">
    <source>
        <dbReference type="Pfam" id="PF25171"/>
    </source>
</evidence>
<evidence type="ECO:0000313" key="5">
    <source>
        <dbReference type="EMBL" id="KAK5107843.1"/>
    </source>
</evidence>
<dbReference type="InterPro" id="IPR007319">
    <property type="entry name" value="WDR36/Utp21_C"/>
</dbReference>
<dbReference type="Pfam" id="PF04192">
    <property type="entry name" value="Utp21"/>
    <property type="match status" value="1"/>
</dbReference>
<organism evidence="5 6">
    <name type="scientific">Meristemomyces frigidus</name>
    <dbReference type="NCBI Taxonomy" id="1508187"/>
    <lineage>
        <taxon>Eukaryota</taxon>
        <taxon>Fungi</taxon>
        <taxon>Dikarya</taxon>
        <taxon>Ascomycota</taxon>
        <taxon>Pezizomycotina</taxon>
        <taxon>Dothideomycetes</taxon>
        <taxon>Dothideomycetidae</taxon>
        <taxon>Mycosphaerellales</taxon>
        <taxon>Teratosphaeriaceae</taxon>
        <taxon>Meristemomyces</taxon>
    </lineage>
</organism>
<dbReference type="GO" id="GO:0032040">
    <property type="term" value="C:small-subunit processome"/>
    <property type="evidence" value="ECO:0007669"/>
    <property type="project" value="InterPro"/>
</dbReference>
<feature type="repeat" description="WD" evidence="1">
    <location>
        <begin position="625"/>
        <end position="666"/>
    </location>
</feature>
<sequence length="1120" mass="120827">MDADVEMAETEGRVTKRQKVSNGHIKTTRQPGTSRLFAPYRTIGLVSPTTIPFTSVPLGKTTFQITTSIGRSLQTYDLRKGLNLVFITRPQTPAQITASVAWKDKVYGAWSQGGGDGDTAEAEAEAEARGRGVWVFKRGKKVAELEVPAGWRQDILCFCCFGGWMIGVCHTTLLVWKTTTNELYTTLQGVSPVPFTRCISTLPTFLNKLIVGREDGSAEIWNVSSAKLVYTILPPSTAYGAVTAIEPTPALSLVAIAYAAGPLLVHDIRADVTVMHLNSSSAGLPITSITFRTDGLGAGEDGQLSGVMATASAQSGDITLWDLNNNGRKTGVLRSAHADPTSDVPGGITRIEFLPSQHTLISSGADNTLKSWIFDTVPFSPLPRILHSRGGHGAPVTNLSFLPTSSDGADDTGKWLMSASQDRSFWAWSLRRDNQSQEVSQGALTSKARKQGLLSGGSRDKLHDLKCPPIIAMACSLNRDGGMGAVPGNHSIWQNPSKASTQKVDAEVSGMTGWESVLTAHANDNKARTWFWGRKRAGRWAFPTSDDSRVTSVAVDPSGTFALVGSERGGIDMFNLQSGIHRQRFPARLTAGQAKQLTSDLLKAGGKGFEEEKSADGRKVFYRGQGKHGAAVVGLAVDNLNRTLVSAGEDGRVKFWDFGTGLLRRQIDWSGAGVGIASMTFHRPADLAAFACTDCCVRVVDIGTYKVIRELWPSRPALPRLQTAGAPAHLAFSPDGHWIAASVSDIILVWDLPTGHLVDAFRLLSGCVGLGFSPTGEYLATAREGSVGVDVWSNRALFMHVATRLISAEELKKIAEADGATVGPTAGGEGGVVLVPVSAEDEDAEDEIDLDLDLDLETEVDIEALSSDLLTLSMVPRSRWQNLLHLDLIRARNKPIEPPTKPEKAPFFLPSMDQDRAILLGPERNSQQSTHNTDKTRRPTDTEATKEERTKVLTQKALARRSGVAAEEKDLSALLREAAASSNPDYIPIIAHLKSLPPAAADIALRSLSAANLPSHELVHPATTTSASANGESMVENGETELTTFIRTLTSLLHQHRDFELGQVWMSRFLALHGDLVVEDEVLRDLLGEWREVSRGERERVGGMLGYVSGVVAWVGRGRV</sequence>